<gene>
    <name evidence="2" type="ORF">sS8_0082</name>
</gene>
<protein>
    <submittedName>
        <fullName evidence="2">Uncharacterized protein</fullName>
    </submittedName>
</protein>
<organism evidence="2 3">
    <name type="scientific">Methylocaldum marinum</name>
    <dbReference type="NCBI Taxonomy" id="1432792"/>
    <lineage>
        <taxon>Bacteria</taxon>
        <taxon>Pseudomonadati</taxon>
        <taxon>Pseudomonadota</taxon>
        <taxon>Gammaproteobacteria</taxon>
        <taxon>Methylococcales</taxon>
        <taxon>Methylococcaceae</taxon>
        <taxon>Methylocaldum</taxon>
    </lineage>
</organism>
<name>A0A286T5Q6_9GAMM</name>
<feature type="transmembrane region" description="Helical" evidence="1">
    <location>
        <begin position="236"/>
        <end position="255"/>
    </location>
</feature>
<feature type="transmembrane region" description="Helical" evidence="1">
    <location>
        <begin position="306"/>
        <end position="322"/>
    </location>
</feature>
<keyword evidence="1" id="KW-1133">Transmembrane helix</keyword>
<sequence length="488" mass="53622">MRITQYFSGILLILLGALGLFLSIADAGDNRLIGYTLAAGCLVAGVIILTAAMTEYRGGFCFHLGTLSLSLSVFFIGPVYTDYHDDRMTQFAIGLTAGLVFVVTALILLWFGHKRHKKLRKVSDSQPGGNDFASRLVDDGATAGPTHSPVNALPDHPSEPLYPPMKLWRVYFLLVLSATLYAVMLTYRTIRDLNQIGEKRTQPGFYAVGVLIPLVNYAIFFQMANSIARSARKNGFDLPLHPAALTGLLIFTAFAPTVMPSFLYPLTVSIAAIPWLVLHQQMNRLRLAHGPNWRQPDNRYTWKQRSLLIAGLPLMALILVGSKPEFLHFTGKRLAPGESVSGHTPTYRLQIPDEGWRVVPSGTLFPGTDLELMGKTLNDWVVVHAHVTQHRSLDSFVDARRAIIAAQWRNVEVVETRTLDSGAKMTPLSLARFSGNEGVMNTAKAIFVATAVTPEYTVEAIGQGTKNQENAVQALVESLRLSAAENKP</sequence>
<feature type="transmembrane region" description="Helical" evidence="1">
    <location>
        <begin position="92"/>
        <end position="111"/>
    </location>
</feature>
<keyword evidence="3" id="KW-1185">Reference proteome</keyword>
<reference evidence="2 3" key="1">
    <citation type="submission" date="2016-12" db="EMBL/GenBank/DDBJ databases">
        <title>Genome sequencing of Methylocaldum marinum.</title>
        <authorList>
            <person name="Takeuchi M."/>
            <person name="Kamagata Y."/>
            <person name="Hiraoka S."/>
            <person name="Oshima K."/>
            <person name="Hattori M."/>
            <person name="Iwasaki W."/>
        </authorList>
    </citation>
    <scope>NUCLEOTIDE SEQUENCE [LARGE SCALE GENOMIC DNA]</scope>
    <source>
        <strain evidence="2 3">S8</strain>
    </source>
</reference>
<feature type="transmembrane region" description="Helical" evidence="1">
    <location>
        <begin position="261"/>
        <end position="278"/>
    </location>
</feature>
<evidence type="ECO:0000313" key="3">
    <source>
        <dbReference type="Proteomes" id="UP000266313"/>
    </source>
</evidence>
<dbReference type="EMBL" id="AP017928">
    <property type="protein sequence ID" value="BBA32051.1"/>
    <property type="molecule type" value="Genomic_DNA"/>
</dbReference>
<feature type="transmembrane region" description="Helical" evidence="1">
    <location>
        <begin position="170"/>
        <end position="190"/>
    </location>
</feature>
<dbReference type="AlphaFoldDB" id="A0A286T5Q6"/>
<proteinExistence type="predicted"/>
<feature type="transmembrane region" description="Helical" evidence="1">
    <location>
        <begin position="60"/>
        <end position="80"/>
    </location>
</feature>
<dbReference type="KEGG" id="mmai:sS8_0082"/>
<evidence type="ECO:0000313" key="2">
    <source>
        <dbReference type="EMBL" id="BBA32051.1"/>
    </source>
</evidence>
<dbReference type="Proteomes" id="UP000266313">
    <property type="component" value="Chromosome"/>
</dbReference>
<feature type="transmembrane region" description="Helical" evidence="1">
    <location>
        <begin position="37"/>
        <end position="53"/>
    </location>
</feature>
<keyword evidence="1" id="KW-0472">Membrane</keyword>
<feature type="transmembrane region" description="Helical" evidence="1">
    <location>
        <begin position="205"/>
        <end position="224"/>
    </location>
</feature>
<evidence type="ECO:0000256" key="1">
    <source>
        <dbReference type="SAM" id="Phobius"/>
    </source>
</evidence>
<accession>A0A286T5Q6</accession>
<keyword evidence="1" id="KW-0812">Transmembrane</keyword>